<dbReference type="PROSITE" id="PS51733">
    <property type="entry name" value="BPL_LPL_CATALYTIC"/>
    <property type="match status" value="1"/>
</dbReference>
<keyword evidence="6" id="KW-1185">Reference proteome</keyword>
<dbReference type="CDD" id="cd16442">
    <property type="entry name" value="BPL"/>
    <property type="match status" value="1"/>
</dbReference>
<dbReference type="NCBIfam" id="TIGR00121">
    <property type="entry name" value="birA_ligase"/>
    <property type="match status" value="1"/>
</dbReference>
<dbReference type="Gene3D" id="3.30.930.10">
    <property type="entry name" value="Bira Bifunctional Protein, Domain 2"/>
    <property type="match status" value="1"/>
</dbReference>
<evidence type="ECO:0000256" key="3">
    <source>
        <dbReference type="ARBA" id="ARBA00024227"/>
    </source>
</evidence>
<dbReference type="EMBL" id="VIUW01000002">
    <property type="protein sequence ID" value="TWD15457.1"/>
    <property type="molecule type" value="Genomic_DNA"/>
</dbReference>
<dbReference type="EC" id="6.3.4.15" evidence="3"/>
<protein>
    <recommendedName>
        <fullName evidence="3">biotin--[biotin carboxyl-carrier protein] ligase</fullName>
        <ecNumber evidence="3">6.3.4.15</ecNumber>
    </recommendedName>
</protein>
<dbReference type="Pfam" id="PF03099">
    <property type="entry name" value="BPL_LplA_LipB"/>
    <property type="match status" value="1"/>
</dbReference>
<evidence type="ECO:0000256" key="1">
    <source>
        <dbReference type="ARBA" id="ARBA00022598"/>
    </source>
</evidence>
<evidence type="ECO:0000313" key="5">
    <source>
        <dbReference type="EMBL" id="TWD15457.1"/>
    </source>
</evidence>
<comment type="caution">
    <text evidence="5">The sequence shown here is derived from an EMBL/GenBank/DDBJ whole genome shotgun (WGS) entry which is preliminary data.</text>
</comment>
<feature type="domain" description="BPL/LPL catalytic" evidence="4">
    <location>
        <begin position="9"/>
        <end position="208"/>
    </location>
</feature>
<keyword evidence="1 5" id="KW-0436">Ligase</keyword>
<dbReference type="SUPFAM" id="SSF55681">
    <property type="entry name" value="Class II aaRS and biotin synthetases"/>
    <property type="match status" value="1"/>
</dbReference>
<dbReference type="AlphaFoldDB" id="A0A560WCT9"/>
<gene>
    <name evidence="5" type="ORF">FB557_0967</name>
</gene>
<evidence type="ECO:0000313" key="6">
    <source>
        <dbReference type="Proteomes" id="UP000315628"/>
    </source>
</evidence>
<dbReference type="RefSeq" id="WP_144856173.1">
    <property type="nucleotide sequence ID" value="NZ_BAAAYT010000007.1"/>
</dbReference>
<name>A0A560WCT9_9MICO</name>
<dbReference type="InterPro" id="IPR004143">
    <property type="entry name" value="BPL_LPL_catalytic"/>
</dbReference>
<keyword evidence="2" id="KW-0092">Biotin</keyword>
<dbReference type="GO" id="GO:0005737">
    <property type="term" value="C:cytoplasm"/>
    <property type="evidence" value="ECO:0007669"/>
    <property type="project" value="TreeGrafter"/>
</dbReference>
<dbReference type="PANTHER" id="PTHR12835">
    <property type="entry name" value="BIOTIN PROTEIN LIGASE"/>
    <property type="match status" value="1"/>
</dbReference>
<evidence type="ECO:0000256" key="2">
    <source>
        <dbReference type="ARBA" id="ARBA00023267"/>
    </source>
</evidence>
<evidence type="ECO:0000259" key="4">
    <source>
        <dbReference type="PROSITE" id="PS51733"/>
    </source>
</evidence>
<dbReference type="GO" id="GO:0004077">
    <property type="term" value="F:biotin--[biotin carboxyl-carrier protein] ligase activity"/>
    <property type="evidence" value="ECO:0007669"/>
    <property type="project" value="UniProtKB-EC"/>
</dbReference>
<dbReference type="Proteomes" id="UP000315628">
    <property type="component" value="Unassembled WGS sequence"/>
</dbReference>
<dbReference type="Pfam" id="PF02237">
    <property type="entry name" value="BPL_C"/>
    <property type="match status" value="1"/>
</dbReference>
<sequence>MTSSPAAQGLRAALRGGRVWGDLVVVDEVGSTNVEVTRLAEPWSVVLARRQTAGRGRRGRSWSDSEGLGLACSMLVPGTPPDDLGWVPLAVGLGVRDCLSGLDLPTSLKWPNDVLADIAGEERKVCGILCEARPGRAKGGPAASPAAGATEVVVGVGVNLDHDRGQLPVETATSLRLLAEEHAVAPPDRAEIAPSLLDAVRDRLEQVGSDSLRSDYRAACATIGRQVVVHRPDGSVLHGVGEDVAPDGRLVVLADGSSATVSAGDVQHVRHR</sequence>
<accession>A0A560WCT9</accession>
<dbReference type="OrthoDB" id="9807064at2"/>
<dbReference type="Gene3D" id="2.30.30.100">
    <property type="match status" value="1"/>
</dbReference>
<reference evidence="5 6" key="1">
    <citation type="submission" date="2019-06" db="EMBL/GenBank/DDBJ databases">
        <title>Sequencing the genomes of 1000 actinobacteria strains.</title>
        <authorList>
            <person name="Klenk H.-P."/>
        </authorList>
    </citation>
    <scope>NUCLEOTIDE SEQUENCE [LARGE SCALE GENOMIC DNA]</scope>
    <source>
        <strain evidence="5 6">DSM 18935</strain>
    </source>
</reference>
<dbReference type="InterPro" id="IPR004408">
    <property type="entry name" value="Biotin_CoA_COase_ligase"/>
</dbReference>
<organism evidence="5 6">
    <name type="scientific">Marihabitans asiaticum</name>
    <dbReference type="NCBI Taxonomy" id="415218"/>
    <lineage>
        <taxon>Bacteria</taxon>
        <taxon>Bacillati</taxon>
        <taxon>Actinomycetota</taxon>
        <taxon>Actinomycetes</taxon>
        <taxon>Micrococcales</taxon>
        <taxon>Intrasporangiaceae</taxon>
        <taxon>Marihabitans</taxon>
    </lineage>
</organism>
<dbReference type="PANTHER" id="PTHR12835:SF5">
    <property type="entry name" value="BIOTIN--PROTEIN LIGASE"/>
    <property type="match status" value="1"/>
</dbReference>
<dbReference type="InterPro" id="IPR003142">
    <property type="entry name" value="BPL_C"/>
</dbReference>
<proteinExistence type="predicted"/>
<dbReference type="InterPro" id="IPR045864">
    <property type="entry name" value="aa-tRNA-synth_II/BPL/LPL"/>
</dbReference>